<reference evidence="1" key="1">
    <citation type="journal article" date="2018" name="BMC Genomics">
        <title>Comparative genomics of the wheat fungal pathogen Pyrenophora tritici-repentis reveals chromosomal variations and genome plasticity.</title>
        <authorList>
            <person name="Moolhuijzen P."/>
            <person name="See P.T."/>
            <person name="Hane J.K."/>
            <person name="Shi G."/>
            <person name="Liu Z."/>
            <person name="Oliver R.P."/>
            <person name="Moffat C.S."/>
        </authorList>
    </citation>
    <scope>NUCLEOTIDE SEQUENCE [LARGE SCALE GENOMIC DNA]</scope>
    <source>
        <strain evidence="1">M4</strain>
    </source>
</reference>
<keyword evidence="4" id="KW-1185">Reference proteome</keyword>
<reference evidence="2" key="3">
    <citation type="journal article" date="2022" name="bioRxiv">
        <title>A global pangenome for the wheat fungal pathogen Pyrenophora tritici-repentis and prediction of effector protein structural homology.</title>
        <authorList>
            <person name="Moolhuijzen P."/>
            <person name="See P.T."/>
            <person name="Shi G."/>
            <person name="Powell H.R."/>
            <person name="Cockram J."/>
            <person name="Jorgensen L.N."/>
            <person name="Benslimane H."/>
            <person name="Strelkov S.E."/>
            <person name="Turner J."/>
            <person name="Liu Z."/>
            <person name="Moffat C.S."/>
        </authorList>
    </citation>
    <scope>NUCLEOTIDE SEQUENCE</scope>
    <source>
        <strain evidence="2">86-124</strain>
    </source>
</reference>
<dbReference type="Proteomes" id="UP000249757">
    <property type="component" value="Unassembled WGS sequence"/>
</dbReference>
<accession>A0A2W1ERQ6</accession>
<proteinExistence type="predicted"/>
<evidence type="ECO:0000313" key="3">
    <source>
        <dbReference type="Proteomes" id="UP000245464"/>
    </source>
</evidence>
<evidence type="ECO:0000313" key="1">
    <source>
        <dbReference type="EMBL" id="KAF7576072.1"/>
    </source>
</evidence>
<organism evidence="1 3">
    <name type="scientific">Pyrenophora tritici-repentis</name>
    <dbReference type="NCBI Taxonomy" id="45151"/>
    <lineage>
        <taxon>Eukaryota</taxon>
        <taxon>Fungi</taxon>
        <taxon>Dikarya</taxon>
        <taxon>Ascomycota</taxon>
        <taxon>Pezizomycotina</taxon>
        <taxon>Dothideomycetes</taxon>
        <taxon>Pleosporomycetidae</taxon>
        <taxon>Pleosporales</taxon>
        <taxon>Pleosporineae</taxon>
        <taxon>Pleosporaceae</taxon>
        <taxon>Pyrenophora</taxon>
    </lineage>
</organism>
<dbReference type="EMBL" id="NRDI02000001">
    <property type="protein sequence ID" value="KAI1519931.1"/>
    <property type="molecule type" value="Genomic_DNA"/>
</dbReference>
<evidence type="ECO:0000313" key="2">
    <source>
        <dbReference type="EMBL" id="KAI1519931.1"/>
    </source>
</evidence>
<reference evidence="4" key="4">
    <citation type="journal article" date="2022" name="Microb. Genom.">
        <title>A global pangenome for the wheat fungal pathogen Pyrenophora tritici-repentis and prediction of effector protein structural homology.</title>
        <authorList>
            <person name="Moolhuijzen P.M."/>
            <person name="See P.T."/>
            <person name="Shi G."/>
            <person name="Powell H.R."/>
            <person name="Cockram J."/>
            <person name="Jorgensen L.N."/>
            <person name="Benslimane H."/>
            <person name="Strelkov S.E."/>
            <person name="Turner J."/>
            <person name="Liu Z."/>
            <person name="Moffat C.S."/>
        </authorList>
    </citation>
    <scope>NUCLEOTIDE SEQUENCE [LARGE SCALE GENOMIC DNA]</scope>
</reference>
<dbReference type="OrthoDB" id="3684490at2759"/>
<name>A0A2W1ERQ6_9PLEO</name>
<dbReference type="Proteomes" id="UP000245464">
    <property type="component" value="Chromosome 1"/>
</dbReference>
<comment type="caution">
    <text evidence="1">The sequence shown here is derived from an EMBL/GenBank/DDBJ whole genome shotgun (WGS) entry which is preliminary data.</text>
</comment>
<reference evidence="2" key="2">
    <citation type="submission" date="2021-05" db="EMBL/GenBank/DDBJ databases">
        <authorList>
            <person name="Moolhuijzen P.M."/>
            <person name="Moffat C.S."/>
        </authorList>
    </citation>
    <scope>NUCLEOTIDE SEQUENCE</scope>
    <source>
        <strain evidence="2">86-124</strain>
    </source>
</reference>
<dbReference type="EMBL" id="NQIK02000001">
    <property type="protein sequence ID" value="KAF7576072.1"/>
    <property type="molecule type" value="Genomic_DNA"/>
</dbReference>
<sequence length="175" mass="19666">MASSFRSLSLCNPCSTEYNTGFSSQQDTATEDKAVQYRQLISRATTQRLHSTSLEDLTRLKRYIIMGSAVEAWELQERVIARGKAQAAIRKLGIPWEHFVQDVKNAGAEIHVLTPTRYEAPSSIPYTNQDANEANERLAYTYVDGHVADTDVTWKKTHAAVFEALSMLGRARLKD</sequence>
<evidence type="ECO:0000313" key="4">
    <source>
        <dbReference type="Proteomes" id="UP000249757"/>
    </source>
</evidence>
<protein>
    <submittedName>
        <fullName evidence="1">Uncharacterized protein</fullName>
    </submittedName>
</protein>
<dbReference type="AlphaFoldDB" id="A0A2W1ERQ6"/>
<gene>
    <name evidence="2" type="ORF">Ptr86124_000299</name>
    <name evidence="1" type="ORF">PtrM4_003120</name>
</gene>